<organism evidence="1 2">
    <name type="scientific">Liparis tanakae</name>
    <name type="common">Tanaka's snailfish</name>
    <dbReference type="NCBI Taxonomy" id="230148"/>
    <lineage>
        <taxon>Eukaryota</taxon>
        <taxon>Metazoa</taxon>
        <taxon>Chordata</taxon>
        <taxon>Craniata</taxon>
        <taxon>Vertebrata</taxon>
        <taxon>Euteleostomi</taxon>
        <taxon>Actinopterygii</taxon>
        <taxon>Neopterygii</taxon>
        <taxon>Teleostei</taxon>
        <taxon>Neoteleostei</taxon>
        <taxon>Acanthomorphata</taxon>
        <taxon>Eupercaria</taxon>
        <taxon>Perciformes</taxon>
        <taxon>Cottioidei</taxon>
        <taxon>Cottales</taxon>
        <taxon>Liparidae</taxon>
        <taxon>Liparis</taxon>
    </lineage>
</organism>
<keyword evidence="2" id="KW-1185">Reference proteome</keyword>
<name>A0A4Z2HVF4_9TELE</name>
<comment type="caution">
    <text evidence="1">The sequence shown here is derived from an EMBL/GenBank/DDBJ whole genome shotgun (WGS) entry which is preliminary data.</text>
</comment>
<reference evidence="1 2" key="1">
    <citation type="submission" date="2019-03" db="EMBL/GenBank/DDBJ databases">
        <title>First draft genome of Liparis tanakae, snailfish: a comprehensive survey of snailfish specific genes.</title>
        <authorList>
            <person name="Kim W."/>
            <person name="Song I."/>
            <person name="Jeong J.-H."/>
            <person name="Kim D."/>
            <person name="Kim S."/>
            <person name="Ryu S."/>
            <person name="Song J.Y."/>
            <person name="Lee S.K."/>
        </authorList>
    </citation>
    <scope>NUCLEOTIDE SEQUENCE [LARGE SCALE GENOMIC DNA]</scope>
    <source>
        <tissue evidence="1">Muscle</tissue>
    </source>
</reference>
<dbReference type="AlphaFoldDB" id="A0A4Z2HVF4"/>
<sequence>MFKLSIRDLIKVDLTVDRASLKPKAPALLPSDLVRTQLGSKGFLKALGVLGAGGIERVGREEAAEGDLLY</sequence>
<evidence type="ECO:0000313" key="2">
    <source>
        <dbReference type="Proteomes" id="UP000314294"/>
    </source>
</evidence>
<proteinExistence type="predicted"/>
<accession>A0A4Z2HVF4</accession>
<dbReference type="EMBL" id="SRLO01000173">
    <property type="protein sequence ID" value="TNN69648.1"/>
    <property type="molecule type" value="Genomic_DNA"/>
</dbReference>
<evidence type="ECO:0000313" key="1">
    <source>
        <dbReference type="EMBL" id="TNN69648.1"/>
    </source>
</evidence>
<dbReference type="Proteomes" id="UP000314294">
    <property type="component" value="Unassembled WGS sequence"/>
</dbReference>
<gene>
    <name evidence="1" type="ORF">EYF80_020138</name>
</gene>
<protein>
    <submittedName>
        <fullName evidence="1">Uncharacterized protein</fullName>
    </submittedName>
</protein>